<comment type="caution">
    <text evidence="2">The sequence shown here is derived from an EMBL/GenBank/DDBJ whole genome shotgun (WGS) entry which is preliminary data.</text>
</comment>
<keyword evidence="3" id="KW-1185">Reference proteome</keyword>
<dbReference type="EMBL" id="BAAAOB010000003">
    <property type="protein sequence ID" value="GAA1795110.1"/>
    <property type="molecule type" value="Genomic_DNA"/>
</dbReference>
<evidence type="ECO:0000313" key="3">
    <source>
        <dbReference type="Proteomes" id="UP001500851"/>
    </source>
</evidence>
<protein>
    <submittedName>
        <fullName evidence="2">Uncharacterized protein</fullName>
    </submittedName>
</protein>
<proteinExistence type="predicted"/>
<sequence length="106" mass="11507">MLGGEEQLGISLGKRDPSPLRAQISTRSETVREFATRAAEFDQATDSRDSTGGSEEVFEVHRPRLPLANGRYLGSAVSVDGFLVFPRCGRRKLPAGAEAARAFSRI</sequence>
<reference evidence="2 3" key="1">
    <citation type="journal article" date="2019" name="Int. J. Syst. Evol. Microbiol.">
        <title>The Global Catalogue of Microorganisms (GCM) 10K type strain sequencing project: providing services to taxonomists for standard genome sequencing and annotation.</title>
        <authorList>
            <consortium name="The Broad Institute Genomics Platform"/>
            <consortium name="The Broad Institute Genome Sequencing Center for Infectious Disease"/>
            <person name="Wu L."/>
            <person name="Ma J."/>
        </authorList>
    </citation>
    <scope>NUCLEOTIDE SEQUENCE [LARGE SCALE GENOMIC DNA]</scope>
    <source>
        <strain evidence="2 3">JCM 14736</strain>
    </source>
</reference>
<evidence type="ECO:0000256" key="1">
    <source>
        <dbReference type="SAM" id="MobiDB-lite"/>
    </source>
</evidence>
<name>A0ABN2LRL5_9MICO</name>
<gene>
    <name evidence="2" type="ORF">GCM10009768_25250</name>
</gene>
<organism evidence="2 3">
    <name type="scientific">Leucobacter iarius</name>
    <dbReference type="NCBI Taxonomy" id="333963"/>
    <lineage>
        <taxon>Bacteria</taxon>
        <taxon>Bacillati</taxon>
        <taxon>Actinomycetota</taxon>
        <taxon>Actinomycetes</taxon>
        <taxon>Micrococcales</taxon>
        <taxon>Microbacteriaceae</taxon>
        <taxon>Leucobacter</taxon>
    </lineage>
</organism>
<accession>A0ABN2LRL5</accession>
<feature type="region of interest" description="Disordered" evidence="1">
    <location>
        <begin position="1"/>
        <end position="22"/>
    </location>
</feature>
<evidence type="ECO:0000313" key="2">
    <source>
        <dbReference type="EMBL" id="GAA1795110.1"/>
    </source>
</evidence>
<dbReference type="Proteomes" id="UP001500851">
    <property type="component" value="Unassembled WGS sequence"/>
</dbReference>